<dbReference type="CDD" id="cd12871">
    <property type="entry name" value="Bacuni_01323_like"/>
    <property type="match status" value="1"/>
</dbReference>
<dbReference type="EMBL" id="QLLR01000023">
    <property type="protein sequence ID" value="RAJ26337.1"/>
    <property type="molecule type" value="Genomic_DNA"/>
</dbReference>
<reference evidence="1 2" key="1">
    <citation type="submission" date="2018-06" db="EMBL/GenBank/DDBJ databases">
        <title>Genomic Encyclopedia of Archaeal and Bacterial Type Strains, Phase II (KMG-II): from individual species to whole genera.</title>
        <authorList>
            <person name="Goeker M."/>
        </authorList>
    </citation>
    <scope>NUCLEOTIDE SEQUENCE [LARGE SCALE GENOMIC DNA]</scope>
    <source>
        <strain evidence="1 2">DSM 14825</strain>
    </source>
</reference>
<dbReference type="PROSITE" id="PS51257">
    <property type="entry name" value="PROKAR_LIPOPROTEIN"/>
    <property type="match status" value="1"/>
</dbReference>
<accession>A0A327SKR6</accession>
<sequence>MNKIHLSIFIIFFFIISSCKKEKPPLKAESCFLTQSNHQIGYDYYFPADKTFESDDQGRVIKMISKYAPLKESSATFTYSNSQIIETFTNTGGSKFTKIYKLDNQGRIVESNNYSGEFQLYYSYNKDGYLSKINYFVRNQLAYSRELVYTGGNLTKVIETEKNGIVLPDGNITIEYNDMGFKENFFIAYEYIPPGDDVSPVVLKYMGKSSKNLVSKIIASPKNINIYTYELDKKGNIIKLYHLNPGSANTYTPSSFSYNCKN</sequence>
<comment type="caution">
    <text evidence="1">The sequence shown here is derived from an EMBL/GenBank/DDBJ whole genome shotgun (WGS) entry which is preliminary data.</text>
</comment>
<dbReference type="OrthoDB" id="747473at2"/>
<name>A0A327SKR6_9SPHI</name>
<dbReference type="Proteomes" id="UP000249754">
    <property type="component" value="Unassembled WGS sequence"/>
</dbReference>
<protein>
    <submittedName>
        <fullName evidence="1">Uncharacterized protein with porin-like fold DUF4595</fullName>
    </submittedName>
</protein>
<organism evidence="1 2">
    <name type="scientific">Pedobacter cryoconitis</name>
    <dbReference type="NCBI Taxonomy" id="188932"/>
    <lineage>
        <taxon>Bacteria</taxon>
        <taxon>Pseudomonadati</taxon>
        <taxon>Bacteroidota</taxon>
        <taxon>Sphingobacteriia</taxon>
        <taxon>Sphingobacteriales</taxon>
        <taxon>Sphingobacteriaceae</taxon>
        <taxon>Pedobacter</taxon>
    </lineage>
</organism>
<evidence type="ECO:0000313" key="1">
    <source>
        <dbReference type="EMBL" id="RAJ26337.1"/>
    </source>
</evidence>
<evidence type="ECO:0000313" key="2">
    <source>
        <dbReference type="Proteomes" id="UP000249754"/>
    </source>
</evidence>
<gene>
    <name evidence="1" type="ORF">LY11_03781</name>
</gene>
<dbReference type="AlphaFoldDB" id="A0A327SKR6"/>
<proteinExistence type="predicted"/>
<dbReference type="RefSeq" id="WP_111635177.1">
    <property type="nucleotide sequence ID" value="NZ_QLLR01000023.1"/>
</dbReference>